<dbReference type="GO" id="GO:0030313">
    <property type="term" value="C:cell envelope"/>
    <property type="evidence" value="ECO:0007669"/>
    <property type="project" value="UniProtKB-SubCell"/>
</dbReference>
<reference evidence="5" key="2">
    <citation type="submission" date="2021-04" db="EMBL/GenBank/DDBJ databases">
        <title>Isolation and genomic analysis of the ibuprofen-degrading bacterium Sphingomonas strain MPO218.</title>
        <authorList>
            <person name="Aulestia M."/>
            <person name="Flores A."/>
            <person name="Mangas E.L."/>
            <person name="Perez-Pulido A.J."/>
            <person name="Santero E."/>
            <person name="Camacho E.M."/>
        </authorList>
    </citation>
    <scope>NUCLEOTIDE SEQUENCE</scope>
    <source>
        <strain evidence="5">MPO218</strain>
    </source>
</reference>
<sequence>MNEMRSITGDAGVAAPALDGERRLGRLVAMLSVPALLLATGLYLWLTGGRTVSTDNAQVNAHVVEVSAEVAGRITDVYVSENQLVKKGDLLFRVDPQPYRIALMQAEAAVGNAELTVAQLESTYHAKQADTAKSLSDVSLARDTFARQQELLARGFTTRAAFDAAKAALAAAQAQQASARSEAESARAVIGTSRNGGHPQIEAAVAARDKAALDLARTEIRAPIEGRISQADKLQPGTMAIQMLPMVNVVSNQGYWIDANFKETQLDKVRIGQRADIELDAIPGRTIKGHVIGINAGTGSQFSLLPPQNATGNWVKVTQRVPVRIQIDDRLDRPLVAGWSAHVTVHVAD</sequence>
<evidence type="ECO:0000259" key="4">
    <source>
        <dbReference type="Pfam" id="PF25963"/>
    </source>
</evidence>
<dbReference type="Pfam" id="PF25963">
    <property type="entry name" value="Beta-barrel_AAEA"/>
    <property type="match status" value="1"/>
</dbReference>
<dbReference type="EMBL" id="CP059319">
    <property type="protein sequence ID" value="QTH24058.1"/>
    <property type="molecule type" value="Genomic_DNA"/>
</dbReference>
<dbReference type="PANTHER" id="PTHR30386:SF19">
    <property type="entry name" value="MULTIDRUG EXPORT PROTEIN EMRA-RELATED"/>
    <property type="match status" value="1"/>
</dbReference>
<feature type="domain" description="Multidrug resistance protein MdtA-like barrel-sandwich hybrid" evidence="3">
    <location>
        <begin position="63"/>
        <end position="232"/>
    </location>
</feature>
<keyword evidence="2" id="KW-1133">Transmembrane helix</keyword>
<proteinExistence type="predicted"/>
<dbReference type="InterPro" id="IPR058625">
    <property type="entry name" value="MdtA-like_BSH"/>
</dbReference>
<gene>
    <name evidence="5" type="ORF">HRJ34_11425</name>
</gene>
<dbReference type="Gene3D" id="2.40.30.170">
    <property type="match status" value="1"/>
</dbReference>
<dbReference type="Gene3D" id="2.40.50.100">
    <property type="match status" value="1"/>
</dbReference>
<accession>A0A975HG27</accession>
<dbReference type="RefSeq" id="WP_029992301.1">
    <property type="nucleotide sequence ID" value="NZ_CP059319.1"/>
</dbReference>
<feature type="domain" description="p-hydroxybenzoic acid efflux pump subunit AaeA-like beta-barrel" evidence="4">
    <location>
        <begin position="255"/>
        <end position="346"/>
    </location>
</feature>
<evidence type="ECO:0000259" key="3">
    <source>
        <dbReference type="Pfam" id="PF25917"/>
    </source>
</evidence>
<dbReference type="AlphaFoldDB" id="A0A975HG27"/>
<keyword evidence="2" id="KW-0812">Transmembrane</keyword>
<dbReference type="Proteomes" id="UP000664914">
    <property type="component" value="Chromosome"/>
</dbReference>
<protein>
    <submittedName>
        <fullName evidence="5">HlyD family secretion protein</fullName>
    </submittedName>
</protein>
<evidence type="ECO:0000256" key="2">
    <source>
        <dbReference type="SAM" id="Phobius"/>
    </source>
</evidence>
<evidence type="ECO:0000313" key="5">
    <source>
        <dbReference type="EMBL" id="QTH24058.1"/>
    </source>
</evidence>
<dbReference type="GO" id="GO:0055085">
    <property type="term" value="P:transmembrane transport"/>
    <property type="evidence" value="ECO:0007669"/>
    <property type="project" value="InterPro"/>
</dbReference>
<dbReference type="SUPFAM" id="SSF111369">
    <property type="entry name" value="HlyD-like secretion proteins"/>
    <property type="match status" value="2"/>
</dbReference>
<dbReference type="InterPro" id="IPR058634">
    <property type="entry name" value="AaeA-lik-b-barrel"/>
</dbReference>
<organism evidence="5 6">
    <name type="scientific">Rhizorhabdus wittichii</name>
    <dbReference type="NCBI Taxonomy" id="160791"/>
    <lineage>
        <taxon>Bacteria</taxon>
        <taxon>Pseudomonadati</taxon>
        <taxon>Pseudomonadota</taxon>
        <taxon>Alphaproteobacteria</taxon>
        <taxon>Sphingomonadales</taxon>
        <taxon>Sphingomonadaceae</taxon>
        <taxon>Rhizorhabdus</taxon>
    </lineage>
</organism>
<name>A0A975HG27_9SPHN</name>
<dbReference type="Pfam" id="PF25917">
    <property type="entry name" value="BSH_RND"/>
    <property type="match status" value="1"/>
</dbReference>
<reference evidence="5" key="1">
    <citation type="submission" date="2020-07" db="EMBL/GenBank/DDBJ databases">
        <authorList>
            <person name="Camacho E."/>
        </authorList>
    </citation>
    <scope>NUCLEOTIDE SEQUENCE</scope>
    <source>
        <strain evidence="5">MPO218</strain>
    </source>
</reference>
<dbReference type="PANTHER" id="PTHR30386">
    <property type="entry name" value="MEMBRANE FUSION SUBUNIT OF EMRAB-TOLC MULTIDRUG EFFLUX PUMP"/>
    <property type="match status" value="1"/>
</dbReference>
<dbReference type="InterPro" id="IPR050739">
    <property type="entry name" value="MFP"/>
</dbReference>
<comment type="subcellular location">
    <subcellularLocation>
        <location evidence="1">Cell envelope</location>
    </subcellularLocation>
</comment>
<feature type="transmembrane region" description="Helical" evidence="2">
    <location>
        <begin position="27"/>
        <end position="46"/>
    </location>
</feature>
<keyword evidence="2" id="KW-0472">Membrane</keyword>
<evidence type="ECO:0000256" key="1">
    <source>
        <dbReference type="ARBA" id="ARBA00004196"/>
    </source>
</evidence>
<evidence type="ECO:0000313" key="6">
    <source>
        <dbReference type="Proteomes" id="UP000664914"/>
    </source>
</evidence>